<proteinExistence type="predicted"/>
<protein>
    <submittedName>
        <fullName evidence="1">Uncharacterized protein</fullName>
    </submittedName>
</protein>
<evidence type="ECO:0000313" key="2">
    <source>
        <dbReference type="Proteomes" id="UP000002009"/>
    </source>
</evidence>
<dbReference type="KEGG" id="mis:MICPUN_62443"/>
<gene>
    <name evidence="1" type="ORF">MICPUN_62443</name>
</gene>
<dbReference type="InParanoid" id="C1EDZ4"/>
<dbReference type="Proteomes" id="UP000002009">
    <property type="component" value="Chromosome 11"/>
</dbReference>
<name>C1EDZ4_MICCC</name>
<reference evidence="1 2" key="1">
    <citation type="journal article" date="2009" name="Science">
        <title>Green evolution and dynamic adaptations revealed by genomes of the marine picoeukaryotes Micromonas.</title>
        <authorList>
            <person name="Worden A.Z."/>
            <person name="Lee J.H."/>
            <person name="Mock T."/>
            <person name="Rouze P."/>
            <person name="Simmons M.P."/>
            <person name="Aerts A.L."/>
            <person name="Allen A.E."/>
            <person name="Cuvelier M.L."/>
            <person name="Derelle E."/>
            <person name="Everett M.V."/>
            <person name="Foulon E."/>
            <person name="Grimwood J."/>
            <person name="Gundlach H."/>
            <person name="Henrissat B."/>
            <person name="Napoli C."/>
            <person name="McDonald S.M."/>
            <person name="Parker M.S."/>
            <person name="Rombauts S."/>
            <person name="Salamov A."/>
            <person name="Von Dassow P."/>
            <person name="Badger J.H."/>
            <person name="Coutinho P.M."/>
            <person name="Demir E."/>
            <person name="Dubchak I."/>
            <person name="Gentemann C."/>
            <person name="Eikrem W."/>
            <person name="Gready J.E."/>
            <person name="John U."/>
            <person name="Lanier W."/>
            <person name="Lindquist E.A."/>
            <person name="Lucas S."/>
            <person name="Mayer K.F."/>
            <person name="Moreau H."/>
            <person name="Not F."/>
            <person name="Otillar R."/>
            <person name="Panaud O."/>
            <person name="Pangilinan J."/>
            <person name="Paulsen I."/>
            <person name="Piegu B."/>
            <person name="Poliakov A."/>
            <person name="Robbens S."/>
            <person name="Schmutz J."/>
            <person name="Toulza E."/>
            <person name="Wyss T."/>
            <person name="Zelensky A."/>
            <person name="Zhou K."/>
            <person name="Armbrust E.V."/>
            <person name="Bhattacharya D."/>
            <person name="Goodenough U.W."/>
            <person name="Van de Peer Y."/>
            <person name="Grigoriev I.V."/>
        </authorList>
    </citation>
    <scope>NUCLEOTIDE SEQUENCE [LARGE SCALE GENOMIC DNA]</scope>
    <source>
        <strain evidence="2">RCC299 / NOUM17</strain>
    </source>
</reference>
<dbReference type="EMBL" id="CP001330">
    <property type="protein sequence ID" value="ACO66450.1"/>
    <property type="molecule type" value="Genomic_DNA"/>
</dbReference>
<organism evidence="1 2">
    <name type="scientific">Micromonas commoda (strain RCC299 / NOUM17 / CCMP2709)</name>
    <name type="common">Picoplanktonic green alga</name>
    <dbReference type="NCBI Taxonomy" id="296587"/>
    <lineage>
        <taxon>Eukaryota</taxon>
        <taxon>Viridiplantae</taxon>
        <taxon>Chlorophyta</taxon>
        <taxon>Mamiellophyceae</taxon>
        <taxon>Mamiellales</taxon>
        <taxon>Mamiellaceae</taxon>
        <taxon>Micromonas</taxon>
    </lineage>
</organism>
<accession>C1EDZ4</accession>
<keyword evidence="2" id="KW-1185">Reference proteome</keyword>
<sequence length="93" mass="10607">MPSPPSLVEISFETVLVNIQRIPSEALVGLPEDFILALFEGILARGMLNEAIFDTFEEVAQRGGNGRLEERIRELNIRRLPPLPKSTREWLRH</sequence>
<dbReference type="GeneID" id="8247306"/>
<dbReference type="AlphaFoldDB" id="C1EDZ4"/>
<dbReference type="RefSeq" id="XP_002505192.1">
    <property type="nucleotide sequence ID" value="XM_002505146.1"/>
</dbReference>
<evidence type="ECO:0000313" key="1">
    <source>
        <dbReference type="EMBL" id="ACO66450.1"/>
    </source>
</evidence>